<keyword evidence="2" id="KW-1185">Reference proteome</keyword>
<organism evidence="1">
    <name type="scientific">Candidatus Moduliflexus flocculans</name>
    <dbReference type="NCBI Taxonomy" id="1499966"/>
    <lineage>
        <taxon>Bacteria</taxon>
        <taxon>Candidatus Moduliflexota</taxon>
        <taxon>Candidatus Moduliflexia</taxon>
        <taxon>Candidatus Moduliflexales</taxon>
        <taxon>Candidatus Moduliflexaceae</taxon>
    </lineage>
</organism>
<sequence>MTLDAVVKDDGTLIAKAPKLLRGKRVKIIVRPMRRHYVPKKRTEWDDLSEILNNARKLDIPRRSSEDILAELREFRESA</sequence>
<dbReference type="HOGENOM" id="CLU_2434852_0_0_0"/>
<protein>
    <submittedName>
        <fullName evidence="1">Uncharacterized protein</fullName>
    </submittedName>
</protein>
<evidence type="ECO:0000313" key="1">
    <source>
        <dbReference type="EMBL" id="GAK53153.1"/>
    </source>
</evidence>
<proteinExistence type="predicted"/>
<dbReference type="AlphaFoldDB" id="A0A0S6W4P5"/>
<dbReference type="EMBL" id="DF820459">
    <property type="protein sequence ID" value="GAK53153.1"/>
    <property type="molecule type" value="Genomic_DNA"/>
</dbReference>
<evidence type="ECO:0000313" key="2">
    <source>
        <dbReference type="Proteomes" id="UP000030700"/>
    </source>
</evidence>
<dbReference type="STRING" id="1499966.U14_04413"/>
<accession>A0A0S6W4P5</accession>
<dbReference type="Proteomes" id="UP000030700">
    <property type="component" value="Unassembled WGS sequence"/>
</dbReference>
<name>A0A0S6W4P5_9BACT</name>
<gene>
    <name evidence="1" type="ORF">U14_04413</name>
</gene>
<reference evidence="1" key="1">
    <citation type="journal article" date="2015" name="PeerJ">
        <title>First genomic representation of candidate bacterial phylum KSB3 points to enhanced environmental sensing as a trigger of wastewater bulking.</title>
        <authorList>
            <person name="Sekiguchi Y."/>
            <person name="Ohashi A."/>
            <person name="Parks D.H."/>
            <person name="Yamauchi T."/>
            <person name="Tyson G.W."/>
            <person name="Hugenholtz P."/>
        </authorList>
    </citation>
    <scope>NUCLEOTIDE SEQUENCE [LARGE SCALE GENOMIC DNA]</scope>
</reference>